<name>A0A511TFV9_MYXFU</name>
<dbReference type="CDD" id="cd08168">
    <property type="entry name" value="Cytochrom_C3"/>
    <property type="match status" value="1"/>
</dbReference>
<reference evidence="2 3" key="1">
    <citation type="submission" date="2016-10" db="EMBL/GenBank/DDBJ databases">
        <authorList>
            <person name="Varghese N."/>
            <person name="Submissions S."/>
        </authorList>
    </citation>
    <scope>NUCLEOTIDE SEQUENCE [LARGE SCALE GENOMIC DNA]</scope>
    <source>
        <strain evidence="2 3">DSM 16525</strain>
    </source>
</reference>
<dbReference type="SUPFAM" id="SSF48695">
    <property type="entry name" value="Multiheme cytochromes"/>
    <property type="match status" value="1"/>
</dbReference>
<proteinExistence type="predicted"/>
<dbReference type="Proteomes" id="UP000321514">
    <property type="component" value="Unassembled WGS sequence"/>
</dbReference>
<protein>
    <recommendedName>
        <fullName evidence="5">Lipoprotein</fullName>
    </recommendedName>
</protein>
<dbReference type="STRING" id="1334629.MFUL124B02_09755"/>
<dbReference type="RefSeq" id="WP_074958315.1">
    <property type="nucleotide sequence ID" value="NZ_BJXR01000072.1"/>
</dbReference>
<dbReference type="InterPro" id="IPR036280">
    <property type="entry name" value="Multihaem_cyt_sf"/>
</dbReference>
<dbReference type="Proteomes" id="UP000183760">
    <property type="component" value="Unassembled WGS sequence"/>
</dbReference>
<dbReference type="PROSITE" id="PS51257">
    <property type="entry name" value="PROKAR_LIPOPROTEIN"/>
    <property type="match status" value="1"/>
</dbReference>
<evidence type="ECO:0000313" key="3">
    <source>
        <dbReference type="Proteomes" id="UP000183760"/>
    </source>
</evidence>
<dbReference type="OrthoDB" id="5481977at2"/>
<gene>
    <name evidence="1" type="ORF">MFU01_80680</name>
    <name evidence="2" type="ORF">SAMN05443572_1136</name>
</gene>
<dbReference type="EMBL" id="BJXR01000072">
    <property type="protein sequence ID" value="GEN13031.1"/>
    <property type="molecule type" value="Genomic_DNA"/>
</dbReference>
<organism evidence="1 4">
    <name type="scientific">Myxococcus fulvus</name>
    <dbReference type="NCBI Taxonomy" id="33"/>
    <lineage>
        <taxon>Bacteria</taxon>
        <taxon>Pseudomonadati</taxon>
        <taxon>Myxococcota</taxon>
        <taxon>Myxococcia</taxon>
        <taxon>Myxococcales</taxon>
        <taxon>Cystobacterineae</taxon>
        <taxon>Myxococcaceae</taxon>
        <taxon>Myxococcus</taxon>
    </lineage>
</organism>
<sequence length="637" mass="69961">MTLSFKKCVLMLPVLAVVSGCNLLDTSDVEGTRGRGARAFDPYSSSASGAISLSLLWYKGCAMLPTGEPVTKGDLNLPDYGATCYNLNNGYPSERNPFEPVEPFARMIVTPGELYFLREFSAMDVALARFEDPNDRRTPAAWMRMESLFKDLDWSGLSSGRDAWKRLQPQTFMRETFYENAAWMLATDDTFLLEVLDADGNVRTGITYSRRDFLAESAVTGRTRASFAVTGLQRPLFPGDPTPRRAEGYDALEFATAVKVSLANSTNPFKSFTMPDLRGEGVIRLTWSQLPLKPFLFPVTFQPSSERLATCYELGPDGLATDVPTPCGFGLKQQVQVARPANGNFFNAGETVDFVVSLQDGDGHGLHPRDSMPSYFDYLGEGSNGLAYFNEQMLLTWRDSSASESGFKVVGPLQNLKVVNGDYVPKDYFAYPAASEPQFYVPPDIMAVAGGMAVRPTTRYAVPLPPDAKPGTYAILLKGHRNYEGERLNRLDPFFFQVGQAAPTSYPGRIGNCQVCHNGVGSLSNVHHGVSVDHVETCKVCHHDDVVGHVSDFIHRLHISSPKYAQNKGDCTLCHLTRESTLRPSMNACVGCHPGTHGTEYFDLQFQELNSPPNAFGNCANACHVTTAPAEHVLPAR</sequence>
<dbReference type="AlphaFoldDB" id="A0A511TFV9"/>
<evidence type="ECO:0000313" key="4">
    <source>
        <dbReference type="Proteomes" id="UP000321514"/>
    </source>
</evidence>
<evidence type="ECO:0008006" key="5">
    <source>
        <dbReference type="Google" id="ProtNLM"/>
    </source>
</evidence>
<comment type="caution">
    <text evidence="1">The sequence shown here is derived from an EMBL/GenBank/DDBJ whole genome shotgun (WGS) entry which is preliminary data.</text>
</comment>
<reference evidence="1 4" key="2">
    <citation type="submission" date="2019-07" db="EMBL/GenBank/DDBJ databases">
        <title>Whole genome shotgun sequence of Myxococcus fulvus NBRC 100333.</title>
        <authorList>
            <person name="Hosoyama A."/>
            <person name="Uohara A."/>
            <person name="Ohji S."/>
            <person name="Ichikawa N."/>
        </authorList>
    </citation>
    <scope>NUCLEOTIDE SEQUENCE [LARGE SCALE GENOMIC DNA]</scope>
    <source>
        <strain evidence="1 4">NBRC 100333</strain>
    </source>
</reference>
<keyword evidence="3" id="KW-1185">Reference proteome</keyword>
<evidence type="ECO:0000313" key="1">
    <source>
        <dbReference type="EMBL" id="GEN13031.1"/>
    </source>
</evidence>
<evidence type="ECO:0000313" key="2">
    <source>
        <dbReference type="EMBL" id="SEU38258.1"/>
    </source>
</evidence>
<accession>A0A511TFV9</accession>
<dbReference type="EMBL" id="FOIB01000013">
    <property type="protein sequence ID" value="SEU38258.1"/>
    <property type="molecule type" value="Genomic_DNA"/>
</dbReference>